<gene>
    <name evidence="1" type="ORF">PILCRDRAFT_583007</name>
</gene>
<dbReference type="AlphaFoldDB" id="A0A0C3FFE8"/>
<name>A0A0C3FFE8_PILCF</name>
<reference evidence="1 2" key="1">
    <citation type="submission" date="2014-04" db="EMBL/GenBank/DDBJ databases">
        <authorList>
            <consortium name="DOE Joint Genome Institute"/>
            <person name="Kuo A."/>
            <person name="Tarkka M."/>
            <person name="Buscot F."/>
            <person name="Kohler A."/>
            <person name="Nagy L.G."/>
            <person name="Floudas D."/>
            <person name="Copeland A."/>
            <person name="Barry K.W."/>
            <person name="Cichocki N."/>
            <person name="Veneault-Fourrey C."/>
            <person name="LaButti K."/>
            <person name="Lindquist E.A."/>
            <person name="Lipzen A."/>
            <person name="Lundell T."/>
            <person name="Morin E."/>
            <person name="Murat C."/>
            <person name="Sun H."/>
            <person name="Tunlid A."/>
            <person name="Henrissat B."/>
            <person name="Grigoriev I.V."/>
            <person name="Hibbett D.S."/>
            <person name="Martin F."/>
            <person name="Nordberg H.P."/>
            <person name="Cantor M.N."/>
            <person name="Hua S.X."/>
        </authorList>
    </citation>
    <scope>NUCLEOTIDE SEQUENCE [LARGE SCALE GENOMIC DNA]</scope>
    <source>
        <strain evidence="1 2">F 1598</strain>
    </source>
</reference>
<keyword evidence="2" id="KW-1185">Reference proteome</keyword>
<accession>A0A0C3FFE8</accession>
<reference evidence="2" key="2">
    <citation type="submission" date="2015-01" db="EMBL/GenBank/DDBJ databases">
        <title>Evolutionary Origins and Diversification of the Mycorrhizal Mutualists.</title>
        <authorList>
            <consortium name="DOE Joint Genome Institute"/>
            <consortium name="Mycorrhizal Genomics Consortium"/>
            <person name="Kohler A."/>
            <person name="Kuo A."/>
            <person name="Nagy L.G."/>
            <person name="Floudas D."/>
            <person name="Copeland A."/>
            <person name="Barry K.W."/>
            <person name="Cichocki N."/>
            <person name="Veneault-Fourrey C."/>
            <person name="LaButti K."/>
            <person name="Lindquist E.A."/>
            <person name="Lipzen A."/>
            <person name="Lundell T."/>
            <person name="Morin E."/>
            <person name="Murat C."/>
            <person name="Riley R."/>
            <person name="Ohm R."/>
            <person name="Sun H."/>
            <person name="Tunlid A."/>
            <person name="Henrissat B."/>
            <person name="Grigoriev I.V."/>
            <person name="Hibbett D.S."/>
            <person name="Martin F."/>
        </authorList>
    </citation>
    <scope>NUCLEOTIDE SEQUENCE [LARGE SCALE GENOMIC DNA]</scope>
    <source>
        <strain evidence="2">F 1598</strain>
    </source>
</reference>
<dbReference type="InParanoid" id="A0A0C3FFE8"/>
<evidence type="ECO:0000313" key="2">
    <source>
        <dbReference type="Proteomes" id="UP000054166"/>
    </source>
</evidence>
<dbReference type="Proteomes" id="UP000054166">
    <property type="component" value="Unassembled WGS sequence"/>
</dbReference>
<dbReference type="EMBL" id="KN833014">
    <property type="protein sequence ID" value="KIM78721.1"/>
    <property type="molecule type" value="Genomic_DNA"/>
</dbReference>
<proteinExistence type="predicted"/>
<sequence length="104" mass="11910">MPHLHSYMSDGMINRNIYRYVFCFRLVLISMPTISMHSKVPCRSSLHPVIPRLYIPFANSNVCTRNLHIYPHFTSETSEQRLMITGIGLAMLSGHGGIMDLFLL</sequence>
<evidence type="ECO:0000313" key="1">
    <source>
        <dbReference type="EMBL" id="KIM78721.1"/>
    </source>
</evidence>
<organism evidence="1 2">
    <name type="scientific">Piloderma croceum (strain F 1598)</name>
    <dbReference type="NCBI Taxonomy" id="765440"/>
    <lineage>
        <taxon>Eukaryota</taxon>
        <taxon>Fungi</taxon>
        <taxon>Dikarya</taxon>
        <taxon>Basidiomycota</taxon>
        <taxon>Agaricomycotina</taxon>
        <taxon>Agaricomycetes</taxon>
        <taxon>Agaricomycetidae</taxon>
        <taxon>Atheliales</taxon>
        <taxon>Atheliaceae</taxon>
        <taxon>Piloderma</taxon>
    </lineage>
</organism>
<dbReference type="HOGENOM" id="CLU_2251073_0_0_1"/>
<protein>
    <submittedName>
        <fullName evidence="1">Uncharacterized protein</fullName>
    </submittedName>
</protein>